<protein>
    <submittedName>
        <fullName evidence="10">CO dehydrogenase flavoprotein-like</fullName>
    </submittedName>
</protein>
<keyword evidence="3" id="KW-0285">Flavoprotein</keyword>
<dbReference type="InterPro" id="IPR016167">
    <property type="entry name" value="FAD-bd_PCMH_sub1"/>
</dbReference>
<evidence type="ECO:0000256" key="4">
    <source>
        <dbReference type="ARBA" id="ARBA00022729"/>
    </source>
</evidence>
<comment type="similarity">
    <text evidence="2">Belongs to the oxygen-dependent FAD-linked oxidoreductase family.</text>
</comment>
<dbReference type="EMBL" id="CP039346">
    <property type="protein sequence ID" value="QCD83954.1"/>
    <property type="molecule type" value="Genomic_DNA"/>
</dbReference>
<dbReference type="Gene3D" id="3.30.43.10">
    <property type="entry name" value="Uridine Diphospho-n-acetylenolpyruvylglucosamine Reductase, domain 2"/>
    <property type="match status" value="1"/>
</dbReference>
<dbReference type="Gene3D" id="3.40.462.20">
    <property type="match status" value="1"/>
</dbReference>
<dbReference type="InterPro" id="IPR016166">
    <property type="entry name" value="FAD-bd_PCMH"/>
</dbReference>
<dbReference type="PROSITE" id="PS51387">
    <property type="entry name" value="FAD_PCMH"/>
    <property type="match status" value="1"/>
</dbReference>
<dbReference type="GO" id="GO:0071949">
    <property type="term" value="F:FAD binding"/>
    <property type="evidence" value="ECO:0007669"/>
    <property type="project" value="InterPro"/>
</dbReference>
<feature type="chain" id="PRO_5020022154" evidence="8">
    <location>
        <begin position="22"/>
        <end position="540"/>
    </location>
</feature>
<proteinExistence type="inferred from homology"/>
<dbReference type="Pfam" id="PF01565">
    <property type="entry name" value="FAD_binding_4"/>
    <property type="match status" value="1"/>
</dbReference>
<evidence type="ECO:0000256" key="6">
    <source>
        <dbReference type="ARBA" id="ARBA00023157"/>
    </source>
</evidence>
<evidence type="ECO:0000256" key="7">
    <source>
        <dbReference type="ARBA" id="ARBA00023180"/>
    </source>
</evidence>
<dbReference type="SUPFAM" id="SSF56176">
    <property type="entry name" value="FAD-binding/transporter-associated domain-like"/>
    <property type="match status" value="1"/>
</dbReference>
<keyword evidence="11" id="KW-1185">Reference proteome</keyword>
<dbReference type="GO" id="GO:0016491">
    <property type="term" value="F:oxidoreductase activity"/>
    <property type="evidence" value="ECO:0007669"/>
    <property type="project" value="InterPro"/>
</dbReference>
<organism evidence="10 11">
    <name type="scientific">Vigna unguiculata</name>
    <name type="common">Cowpea</name>
    <dbReference type="NCBI Taxonomy" id="3917"/>
    <lineage>
        <taxon>Eukaryota</taxon>
        <taxon>Viridiplantae</taxon>
        <taxon>Streptophyta</taxon>
        <taxon>Embryophyta</taxon>
        <taxon>Tracheophyta</taxon>
        <taxon>Spermatophyta</taxon>
        <taxon>Magnoliopsida</taxon>
        <taxon>eudicotyledons</taxon>
        <taxon>Gunneridae</taxon>
        <taxon>Pentapetalae</taxon>
        <taxon>rosids</taxon>
        <taxon>fabids</taxon>
        <taxon>Fabales</taxon>
        <taxon>Fabaceae</taxon>
        <taxon>Papilionoideae</taxon>
        <taxon>50 kb inversion clade</taxon>
        <taxon>NPAAA clade</taxon>
        <taxon>indigoferoid/millettioid clade</taxon>
        <taxon>Phaseoleae</taxon>
        <taxon>Vigna</taxon>
    </lineage>
</organism>
<evidence type="ECO:0000256" key="5">
    <source>
        <dbReference type="ARBA" id="ARBA00022827"/>
    </source>
</evidence>
<keyword evidence="5" id="KW-0274">FAD</keyword>
<dbReference type="InterPro" id="IPR006094">
    <property type="entry name" value="Oxid_FAD_bind_N"/>
</dbReference>
<dbReference type="InterPro" id="IPR016169">
    <property type="entry name" value="FAD-bd_PCMH_sub2"/>
</dbReference>
<dbReference type="InterPro" id="IPR036318">
    <property type="entry name" value="FAD-bd_PCMH-like_sf"/>
</dbReference>
<evidence type="ECO:0000256" key="3">
    <source>
        <dbReference type="ARBA" id="ARBA00022630"/>
    </source>
</evidence>
<evidence type="ECO:0000256" key="8">
    <source>
        <dbReference type="SAM" id="SignalP"/>
    </source>
</evidence>
<dbReference type="FunFam" id="3.30.43.10:FF:000004">
    <property type="entry name" value="Berberine bridge enzyme-like 15"/>
    <property type="match status" value="1"/>
</dbReference>
<dbReference type="PANTHER" id="PTHR32448">
    <property type="entry name" value="OS08G0158400 PROTEIN"/>
    <property type="match status" value="1"/>
</dbReference>
<dbReference type="Pfam" id="PF08031">
    <property type="entry name" value="BBE"/>
    <property type="match status" value="1"/>
</dbReference>
<dbReference type="InterPro" id="IPR012951">
    <property type="entry name" value="BBE"/>
</dbReference>
<sequence>MMCCFTVAAIVLLFSFSSSSADTPENFVQCLYNYPRMTNPISNVVYTQTNPSYSSILDMSIRISMFSNSSTKPQVIVTPLDVSHIQATIICAQRHGMQIRTRSGGHDYEGLSYVARVPFSIVDLFNLRQITVNVENRTAWVQAGATLGELYYTISQKTKTLGFPAGVCATVGTGGLFSGGGYGFLMRKYGLAADNIIDAHIIDVNGNLLDRKAMGEDLFWAIRGGGGASFGVIVAWKIKLVPVPSTVTVFNVARTLEENATEIIQKWQLVANKMDERIFIRVDVKKVNSSEHGKQTIQANFVSMFQGGVEELIPMVQKSLPELGLDRKDCTETSWIGSVVFANAVLLGSSVNEVTDVLLNRTQIRVNNFKGKSDYVRKPIPVDGLRGLWRLLYDDKVEDAVVQFAPYGGRMDEISESEIPFPHRSGYIFHVHYAVIWQEEGDEAARRHMNWIKKLYKYMEPYVSNSPRAAYLNYRDLDIGMNNNGYTSYHQASIWGVKYFGNNFRRLVEVKTKVDPHDFFRNEQSIPTLSKEENYYQETI</sequence>
<reference evidence="10 11" key="1">
    <citation type="submission" date="2019-04" db="EMBL/GenBank/DDBJ databases">
        <title>An improved genome assembly and genetic linkage map for asparagus bean, Vigna unguiculata ssp. sesquipedialis.</title>
        <authorList>
            <person name="Xia Q."/>
            <person name="Zhang R."/>
            <person name="Dong Y."/>
        </authorList>
    </citation>
    <scope>NUCLEOTIDE SEQUENCE [LARGE SCALE GENOMIC DNA]</scope>
    <source>
        <tissue evidence="10">Leaf</tissue>
    </source>
</reference>
<dbReference type="Gene3D" id="3.30.465.10">
    <property type="match status" value="1"/>
</dbReference>
<gene>
    <name evidence="10" type="ORF">DEO72_LG2g4303</name>
</gene>
<dbReference type="AlphaFoldDB" id="A0A4D6L6A4"/>
<feature type="domain" description="FAD-binding PCMH-type" evidence="9">
    <location>
        <begin position="69"/>
        <end position="243"/>
    </location>
</feature>
<evidence type="ECO:0000313" key="11">
    <source>
        <dbReference type="Proteomes" id="UP000501690"/>
    </source>
</evidence>
<keyword evidence="6" id="KW-1015">Disulfide bond</keyword>
<evidence type="ECO:0000256" key="1">
    <source>
        <dbReference type="ARBA" id="ARBA00001974"/>
    </source>
</evidence>
<comment type="cofactor">
    <cofactor evidence="1">
        <name>FAD</name>
        <dbReference type="ChEBI" id="CHEBI:57692"/>
    </cofactor>
</comment>
<evidence type="ECO:0000259" key="9">
    <source>
        <dbReference type="PROSITE" id="PS51387"/>
    </source>
</evidence>
<feature type="signal peptide" evidence="8">
    <location>
        <begin position="1"/>
        <end position="21"/>
    </location>
</feature>
<keyword evidence="7" id="KW-0325">Glycoprotein</keyword>
<name>A0A4D6L6A4_VIGUN</name>
<evidence type="ECO:0000313" key="10">
    <source>
        <dbReference type="EMBL" id="QCD83954.1"/>
    </source>
</evidence>
<dbReference type="Proteomes" id="UP000501690">
    <property type="component" value="Linkage Group LG2"/>
</dbReference>
<keyword evidence="4 8" id="KW-0732">Signal</keyword>
<accession>A0A4D6L6A4</accession>
<evidence type="ECO:0000256" key="2">
    <source>
        <dbReference type="ARBA" id="ARBA00005466"/>
    </source>
</evidence>
<dbReference type="GO" id="GO:1901696">
    <property type="term" value="P:cannabinoid biosynthetic process"/>
    <property type="evidence" value="ECO:0007669"/>
    <property type="project" value="UniProtKB-ARBA"/>
</dbReference>